<feature type="transmembrane region" description="Helical" evidence="1">
    <location>
        <begin position="46"/>
        <end position="67"/>
    </location>
</feature>
<evidence type="ECO:0000313" key="2">
    <source>
        <dbReference type="EMBL" id="SDD79530.1"/>
    </source>
</evidence>
<dbReference type="Proteomes" id="UP000243205">
    <property type="component" value="Unassembled WGS sequence"/>
</dbReference>
<evidence type="ECO:0000256" key="1">
    <source>
        <dbReference type="SAM" id="Phobius"/>
    </source>
</evidence>
<organism evidence="2 3">
    <name type="scientific">Desulfuromonas thiophila</name>
    <dbReference type="NCBI Taxonomy" id="57664"/>
    <lineage>
        <taxon>Bacteria</taxon>
        <taxon>Pseudomonadati</taxon>
        <taxon>Thermodesulfobacteriota</taxon>
        <taxon>Desulfuromonadia</taxon>
        <taxon>Desulfuromonadales</taxon>
        <taxon>Desulfuromonadaceae</taxon>
        <taxon>Desulfuromonas</taxon>
    </lineage>
</organism>
<keyword evidence="1" id="KW-0472">Membrane</keyword>
<keyword evidence="1" id="KW-0812">Transmembrane</keyword>
<dbReference type="AlphaFoldDB" id="A0A1G6XMY8"/>
<accession>A0A1G6XMY8</accession>
<sequence length="108" mass="11741">MNSAERTAFVSQLAALRKKRLILWSVFISYLPAISLALILAEGQAAAITVGILWLLAAGGAGVGVSFSRCPRCGQFFHMRGLTTSWSRHCQHCRLHLNSTPEDAEDVA</sequence>
<keyword evidence="1" id="KW-1133">Transmembrane helix</keyword>
<evidence type="ECO:0000313" key="3">
    <source>
        <dbReference type="Proteomes" id="UP000243205"/>
    </source>
</evidence>
<protein>
    <submittedName>
        <fullName evidence="2">Uncharacterized protein</fullName>
    </submittedName>
</protein>
<feature type="transmembrane region" description="Helical" evidence="1">
    <location>
        <begin position="21"/>
        <end position="40"/>
    </location>
</feature>
<gene>
    <name evidence="2" type="ORF">SAMN05661003_101327</name>
</gene>
<dbReference type="OrthoDB" id="5396660at2"/>
<dbReference type="EMBL" id="FNAQ01000001">
    <property type="protein sequence ID" value="SDD79530.1"/>
    <property type="molecule type" value="Genomic_DNA"/>
</dbReference>
<keyword evidence="3" id="KW-1185">Reference proteome</keyword>
<reference evidence="3" key="1">
    <citation type="submission" date="2016-10" db="EMBL/GenBank/DDBJ databases">
        <authorList>
            <person name="Varghese N."/>
            <person name="Submissions S."/>
        </authorList>
    </citation>
    <scope>NUCLEOTIDE SEQUENCE [LARGE SCALE GENOMIC DNA]</scope>
    <source>
        <strain evidence="3">DSM 8987</strain>
    </source>
</reference>
<dbReference type="RefSeq" id="WP_092075574.1">
    <property type="nucleotide sequence ID" value="NZ_FNAQ01000001.1"/>
</dbReference>
<name>A0A1G6XMY8_9BACT</name>
<proteinExistence type="predicted"/>